<feature type="compositionally biased region" description="Polar residues" evidence="1">
    <location>
        <begin position="242"/>
        <end position="254"/>
    </location>
</feature>
<dbReference type="Proteomes" id="UP000193467">
    <property type="component" value="Unassembled WGS sequence"/>
</dbReference>
<comment type="caution">
    <text evidence="2">The sequence shown here is derived from an EMBL/GenBank/DDBJ whole genome shotgun (WGS) entry which is preliminary data.</text>
</comment>
<evidence type="ECO:0000256" key="1">
    <source>
        <dbReference type="SAM" id="MobiDB-lite"/>
    </source>
</evidence>
<feature type="region of interest" description="Disordered" evidence="1">
    <location>
        <begin position="237"/>
        <end position="256"/>
    </location>
</feature>
<dbReference type="AlphaFoldDB" id="A0A1Y2G2P9"/>
<keyword evidence="3" id="KW-1185">Reference proteome</keyword>
<feature type="compositionally biased region" description="Low complexity" evidence="1">
    <location>
        <begin position="29"/>
        <end position="54"/>
    </location>
</feature>
<evidence type="ECO:0000313" key="2">
    <source>
        <dbReference type="EMBL" id="ORY91656.1"/>
    </source>
</evidence>
<evidence type="ECO:0000313" key="3">
    <source>
        <dbReference type="Proteomes" id="UP000193467"/>
    </source>
</evidence>
<reference evidence="2 3" key="1">
    <citation type="submission" date="2016-07" db="EMBL/GenBank/DDBJ databases">
        <title>Pervasive Adenine N6-methylation of Active Genes in Fungi.</title>
        <authorList>
            <consortium name="DOE Joint Genome Institute"/>
            <person name="Mondo S.J."/>
            <person name="Dannebaum R.O."/>
            <person name="Kuo R.C."/>
            <person name="Labutti K."/>
            <person name="Haridas S."/>
            <person name="Kuo A."/>
            <person name="Salamov A."/>
            <person name="Ahrendt S.R."/>
            <person name="Lipzen A."/>
            <person name="Sullivan W."/>
            <person name="Andreopoulos W.B."/>
            <person name="Clum A."/>
            <person name="Lindquist E."/>
            <person name="Daum C."/>
            <person name="Ramamoorthy G.K."/>
            <person name="Gryganskyi A."/>
            <person name="Culley D."/>
            <person name="Magnuson J.K."/>
            <person name="James T.Y."/>
            <person name="O'Malley M.A."/>
            <person name="Stajich J.E."/>
            <person name="Spatafora J.W."/>
            <person name="Visel A."/>
            <person name="Grigoriev I.V."/>
        </authorList>
    </citation>
    <scope>NUCLEOTIDE SEQUENCE [LARGE SCALE GENOMIC DNA]</scope>
    <source>
        <strain evidence="2 3">62-1032</strain>
    </source>
</reference>
<dbReference type="OrthoDB" id="10690654at2759"/>
<accession>A0A1Y2G2P9</accession>
<dbReference type="EMBL" id="MCGR01000002">
    <property type="protein sequence ID" value="ORY91656.1"/>
    <property type="molecule type" value="Genomic_DNA"/>
</dbReference>
<gene>
    <name evidence="2" type="ORF">BCR35DRAFT_72968</name>
</gene>
<proteinExistence type="predicted"/>
<protein>
    <submittedName>
        <fullName evidence="2">Uncharacterized protein</fullName>
    </submittedName>
</protein>
<name>A0A1Y2G2P9_9BASI</name>
<organism evidence="2 3">
    <name type="scientific">Leucosporidium creatinivorum</name>
    <dbReference type="NCBI Taxonomy" id="106004"/>
    <lineage>
        <taxon>Eukaryota</taxon>
        <taxon>Fungi</taxon>
        <taxon>Dikarya</taxon>
        <taxon>Basidiomycota</taxon>
        <taxon>Pucciniomycotina</taxon>
        <taxon>Microbotryomycetes</taxon>
        <taxon>Leucosporidiales</taxon>
        <taxon>Leucosporidium</taxon>
    </lineage>
</organism>
<sequence length="518" mass="56094">MPSYNLPTFPPPPPRPTSRRRPPPPPLNLGPSPFSPSSLTTLAAPTPLSPPSASMRRPFSSAWEPRRNYTRSPLGRSSSPFGARPQPCRPLSRRYVLPPLTTTAAPCQAFTTPLMGRDERGFTMYEEMVWKTLERRIREKVVRSRVGERAGLGVSAGREMLIWACLGSYREAREKGESSSRSWGGAAPSAELTFRRQFTVALAMAASMSAPPTRLTFIFPPPTSDRNQGARLARSIGHRKSQSTTGMTIASSAPPTRLGGVASRIRGFVARRTTPGVAGESEMKESLAEEAAAMRRIVEDYTDIIKSEFEEDSESEGDSDEEEVMVKIVMVEPERGPPPPPAPAIDISLEDFAAPSQTSSSDQVRSGTPIASSRAPYPDPQAGARPPPVPPRPKTPKRATTAPARLDEKVSFPQASTFSWTSADALLPLPGPSHPSEPPLDHASIASPRLPPSLVFELLDFIALLTLLGFDLFLLPIPSSTIHSDRPFPSRALQRDPSGSLVADCHLASSPALSHRNL</sequence>
<feature type="compositionally biased region" description="Acidic residues" evidence="1">
    <location>
        <begin position="309"/>
        <end position="323"/>
    </location>
</feature>
<feature type="compositionally biased region" description="Polar residues" evidence="1">
    <location>
        <begin position="355"/>
        <end position="371"/>
    </location>
</feature>
<feature type="region of interest" description="Disordered" evidence="1">
    <location>
        <begin position="308"/>
        <end position="408"/>
    </location>
</feature>
<feature type="region of interest" description="Disordered" evidence="1">
    <location>
        <begin position="1"/>
        <end position="88"/>
    </location>
</feature>
<dbReference type="InParanoid" id="A0A1Y2G2P9"/>